<dbReference type="InterPro" id="IPR001087">
    <property type="entry name" value="GDSL"/>
</dbReference>
<evidence type="ECO:0000313" key="4">
    <source>
        <dbReference type="Proteomes" id="UP001157006"/>
    </source>
</evidence>
<name>A0AAV1B4C8_VICFA</name>
<dbReference type="EMBL" id="OX451741">
    <property type="protein sequence ID" value="CAI8616288.1"/>
    <property type="molecule type" value="Genomic_DNA"/>
</dbReference>
<dbReference type="AlphaFoldDB" id="A0AAV1B4C8"/>
<dbReference type="FunFam" id="3.40.50.1110:FF:000003">
    <property type="entry name" value="GDSL esterase/lipase APG"/>
    <property type="match status" value="1"/>
</dbReference>
<dbReference type="GO" id="GO:0016788">
    <property type="term" value="F:hydrolase activity, acting on ester bonds"/>
    <property type="evidence" value="ECO:0007669"/>
    <property type="project" value="InterPro"/>
</dbReference>
<accession>A0AAV1B4C8</accession>
<reference evidence="3 4" key="1">
    <citation type="submission" date="2023-01" db="EMBL/GenBank/DDBJ databases">
        <authorList>
            <person name="Kreplak J."/>
        </authorList>
    </citation>
    <scope>NUCLEOTIDE SEQUENCE [LARGE SCALE GENOMIC DNA]</scope>
</reference>
<evidence type="ECO:0000313" key="3">
    <source>
        <dbReference type="EMBL" id="CAI8616288.1"/>
    </source>
</evidence>
<feature type="signal peptide" evidence="2">
    <location>
        <begin position="1"/>
        <end position="22"/>
    </location>
</feature>
<dbReference type="InterPro" id="IPR035669">
    <property type="entry name" value="SGNH_plant_lipase-like"/>
</dbReference>
<evidence type="ECO:0000256" key="1">
    <source>
        <dbReference type="ARBA" id="ARBA00008668"/>
    </source>
</evidence>
<dbReference type="InterPro" id="IPR050592">
    <property type="entry name" value="GDSL_lipolytic_enzyme"/>
</dbReference>
<dbReference type="CDD" id="cd01837">
    <property type="entry name" value="SGNH_plant_lipase_like"/>
    <property type="match status" value="1"/>
</dbReference>
<dbReference type="Proteomes" id="UP001157006">
    <property type="component" value="Chromosome 6"/>
</dbReference>
<organism evidence="3 4">
    <name type="scientific">Vicia faba</name>
    <name type="common">Broad bean</name>
    <name type="synonym">Faba vulgaris</name>
    <dbReference type="NCBI Taxonomy" id="3906"/>
    <lineage>
        <taxon>Eukaryota</taxon>
        <taxon>Viridiplantae</taxon>
        <taxon>Streptophyta</taxon>
        <taxon>Embryophyta</taxon>
        <taxon>Tracheophyta</taxon>
        <taxon>Spermatophyta</taxon>
        <taxon>Magnoliopsida</taxon>
        <taxon>eudicotyledons</taxon>
        <taxon>Gunneridae</taxon>
        <taxon>Pentapetalae</taxon>
        <taxon>rosids</taxon>
        <taxon>fabids</taxon>
        <taxon>Fabales</taxon>
        <taxon>Fabaceae</taxon>
        <taxon>Papilionoideae</taxon>
        <taxon>50 kb inversion clade</taxon>
        <taxon>NPAAA clade</taxon>
        <taxon>Hologalegina</taxon>
        <taxon>IRL clade</taxon>
        <taxon>Fabeae</taxon>
        <taxon>Vicia</taxon>
    </lineage>
</organism>
<sequence length="350" mass="38923">MRHSCAFSTYFLLVVFLVPSDGKPKVPALFIFGDSSLDVGCNNNLKTYAKANYFPYGRDFENHIPTGRFCNGKLTIDYASENLGFTSHQPAYSTLNIKGDNLLNGASFASSGSGYHDTTAKLWNVFTLNEQLEFFKDYQRELIRITGKPNALSIISGGIYLVGGGSGDFILNYYINPLHYTAYSPYQFSDILMQCYSNFIQKLYALGARKIGVPSLVPIGCFPVVITLHGFPSYKCVSKFNNVAIYFNQKLNSTSQKLLKMLPGLNLKVLETYQLFYNIVNKPSQYGFTEARKGCCGIGLIEVSIFCNQEAIGTCVDASQYVFWDSIHPTDAFNKIMSAHLLSEASPLLS</sequence>
<keyword evidence="2" id="KW-0732">Signal</keyword>
<feature type="chain" id="PRO_5043774005" description="GDSL esterase/lipase" evidence="2">
    <location>
        <begin position="23"/>
        <end position="350"/>
    </location>
</feature>
<dbReference type="PANTHER" id="PTHR45642:SF67">
    <property type="entry name" value="GDSL-LIKE LIPASE_ACYLHYDROLASE FAMILY PROTEIN, EXPRESSED"/>
    <property type="match status" value="1"/>
</dbReference>
<gene>
    <name evidence="3" type="ORF">VFH_VI022080</name>
</gene>
<keyword evidence="4" id="KW-1185">Reference proteome</keyword>
<dbReference type="InterPro" id="IPR036514">
    <property type="entry name" value="SGNH_hydro_sf"/>
</dbReference>
<evidence type="ECO:0008006" key="5">
    <source>
        <dbReference type="Google" id="ProtNLM"/>
    </source>
</evidence>
<comment type="similarity">
    <text evidence="1">Belongs to the 'GDSL' lipolytic enzyme family.</text>
</comment>
<dbReference type="Pfam" id="PF00657">
    <property type="entry name" value="Lipase_GDSL"/>
    <property type="match status" value="1"/>
</dbReference>
<protein>
    <recommendedName>
        <fullName evidence="5">GDSL esterase/lipase</fullName>
    </recommendedName>
</protein>
<evidence type="ECO:0000256" key="2">
    <source>
        <dbReference type="SAM" id="SignalP"/>
    </source>
</evidence>
<dbReference type="PANTHER" id="PTHR45642">
    <property type="entry name" value="GDSL ESTERASE/LIPASE EXL3"/>
    <property type="match status" value="1"/>
</dbReference>
<dbReference type="Gene3D" id="3.40.50.1110">
    <property type="entry name" value="SGNH hydrolase"/>
    <property type="match status" value="1"/>
</dbReference>
<proteinExistence type="inferred from homology"/>